<keyword evidence="5 12" id="KW-0597">Phosphoprotein</keyword>
<dbReference type="InterPro" id="IPR003018">
    <property type="entry name" value="GAF"/>
</dbReference>
<dbReference type="Pfam" id="PF00072">
    <property type="entry name" value="Response_reg"/>
    <property type="match status" value="1"/>
</dbReference>
<dbReference type="SUPFAM" id="SSF55874">
    <property type="entry name" value="ATPase domain of HSP90 chaperone/DNA topoisomerase II/histidine kinase"/>
    <property type="match status" value="1"/>
</dbReference>
<dbReference type="CDD" id="cd00082">
    <property type="entry name" value="HisKA"/>
    <property type="match status" value="1"/>
</dbReference>
<dbReference type="STRING" id="1391654.AKJ09_01401"/>
<dbReference type="AlphaFoldDB" id="A0A0K1PMK2"/>
<dbReference type="FunFam" id="3.30.565.10:FF:000023">
    <property type="entry name" value="PAS domain-containing sensor histidine kinase"/>
    <property type="match status" value="1"/>
</dbReference>
<dbReference type="InterPro" id="IPR036890">
    <property type="entry name" value="HATPase_C_sf"/>
</dbReference>
<keyword evidence="7" id="KW-0547">Nucleotide-binding</keyword>
<dbReference type="SUPFAM" id="SSF47384">
    <property type="entry name" value="Homodimeric domain of signal transducing histidine kinase"/>
    <property type="match status" value="1"/>
</dbReference>
<dbReference type="SMART" id="SM00388">
    <property type="entry name" value="HisKA"/>
    <property type="match status" value="1"/>
</dbReference>
<dbReference type="Pfam" id="PF13185">
    <property type="entry name" value="GAF_2"/>
    <property type="match status" value="3"/>
</dbReference>
<dbReference type="GO" id="GO:0000155">
    <property type="term" value="F:phosphorelay sensor kinase activity"/>
    <property type="evidence" value="ECO:0007669"/>
    <property type="project" value="InterPro"/>
</dbReference>
<evidence type="ECO:0000256" key="11">
    <source>
        <dbReference type="ARBA" id="ARBA00023136"/>
    </source>
</evidence>
<dbReference type="KEGG" id="llu:AKJ09_01401"/>
<dbReference type="InterPro" id="IPR003661">
    <property type="entry name" value="HisK_dim/P_dom"/>
</dbReference>
<dbReference type="InterPro" id="IPR035965">
    <property type="entry name" value="PAS-like_dom_sf"/>
</dbReference>
<keyword evidence="9" id="KW-0067">ATP-binding</keyword>
<dbReference type="Gene3D" id="3.30.450.20">
    <property type="entry name" value="PAS domain"/>
    <property type="match status" value="1"/>
</dbReference>
<dbReference type="Pfam" id="PF00512">
    <property type="entry name" value="HisKA"/>
    <property type="match status" value="1"/>
</dbReference>
<dbReference type="CDD" id="cd16922">
    <property type="entry name" value="HATPase_EvgS-ArcB-TorS-like"/>
    <property type="match status" value="1"/>
</dbReference>
<dbReference type="GO" id="GO:0005524">
    <property type="term" value="F:ATP binding"/>
    <property type="evidence" value="ECO:0007669"/>
    <property type="project" value="UniProtKB-KW"/>
</dbReference>
<dbReference type="PRINTS" id="PR00344">
    <property type="entry name" value="BCTRLSENSOR"/>
</dbReference>
<evidence type="ECO:0000313" key="15">
    <source>
        <dbReference type="EMBL" id="AKU94737.1"/>
    </source>
</evidence>
<keyword evidence="16" id="KW-1185">Reference proteome</keyword>
<dbReference type="SUPFAM" id="SSF55781">
    <property type="entry name" value="GAF domain-like"/>
    <property type="match status" value="3"/>
</dbReference>
<dbReference type="Gene3D" id="3.40.50.2300">
    <property type="match status" value="1"/>
</dbReference>
<gene>
    <name evidence="15" type="ORF">AKJ09_01401</name>
</gene>
<dbReference type="Proteomes" id="UP000064967">
    <property type="component" value="Chromosome"/>
</dbReference>
<comment type="catalytic activity">
    <reaction evidence="1">
        <text>ATP + protein L-histidine = ADP + protein N-phospho-L-histidine.</text>
        <dbReference type="EC" id="2.7.13.3"/>
    </reaction>
</comment>
<dbReference type="Gene3D" id="1.10.287.130">
    <property type="match status" value="1"/>
</dbReference>
<dbReference type="PROSITE" id="PS50109">
    <property type="entry name" value="HIS_KIN"/>
    <property type="match status" value="1"/>
</dbReference>
<dbReference type="InterPro" id="IPR005467">
    <property type="entry name" value="His_kinase_dom"/>
</dbReference>
<dbReference type="GO" id="GO:0005886">
    <property type="term" value="C:plasma membrane"/>
    <property type="evidence" value="ECO:0007669"/>
    <property type="project" value="UniProtKB-SubCell"/>
</dbReference>
<keyword evidence="6" id="KW-0808">Transferase</keyword>
<dbReference type="InterPro" id="IPR011006">
    <property type="entry name" value="CheY-like_superfamily"/>
</dbReference>
<keyword evidence="4" id="KW-1003">Cell membrane</keyword>
<dbReference type="SMART" id="SM00065">
    <property type="entry name" value="GAF"/>
    <property type="match status" value="3"/>
</dbReference>
<sequence length="1082" mass="118689">MRSVVGEKRELLDAIFERTTYGVMACDSTGQVVSMNRAAEHLWAGGEHDRARTGHSSQDFTVLDDLGRGRPFTEWALEHGRATSDPLRGPGVGTAVKLDIRRRDGTLSTLLAHSAPMHEVDGSLAGALCVFAEVAPWKETVETTQAAHRRASFLVQAGTKLLSTSLDPDETLRQLVQLTVPAVADSCHVYLIEEGTERLRLVAGAWAQTSAGKKGEALDQRFPVELEERTGVARVIRTGKAELRTCVTDEDLRLHARNAEHLELIRAIGFKAAILAPLIARNRVIGAISLTLLTQTDGPRNFEAADLDMTEQLAVSAGLAVENARLYQYEQNARAAIERAANRMHRLQAIMTDLASTLTYDDVAKAVIDHGVAAIGADFGAIWLADDAPIELTLLRQHQVAPEKLGRVVSLDEHAPITDCFRRREPVFAGTHAEFSRTYPRCASSFENIMSFACLPLNVQGKTTGVLAFAFNDARDFDADERAFLLLVGEHCAQGFYRARMYEAEQRARTEMALLYSLVDAVNRATSLPEVYEPALDIVQRALDVSRSSILLFDGDGVIRFKSWRGLSDEYRTAVTGHSPWSRDTTDPTPVFITDVETDPSAAPYREIFRREAVGALGFFPLVHHGKLLGKFMVYSHEPRVFTDDEVRLARTIAAQISEAIARKVSEAEAETARASAEYASRMKDEFLAVVSHELRTPLSSIMGWASILQTERRNDAAVLAKGLEVIERNAKAQTTIIEDILDVSRIIRGKLHLDAHPTTLVPLVVETIESLKTSARAKDIRVRLDALDVEDDQFLMVGDPERLRQIAWNLISNAIKFTPPGGKVTVRLRRALGAIVLEVEDTGMGIDIDFLPFVFDRFRQADSTTTRRQGGLGLGLSIVRHLVELHGGQVSVKSEGRGNGSTFVVQFPVRAIADVIPTDAPTDVPTERTTVRQSFAPRPLDAGDGSELPELFGVRILVVDDQPDARDMLKEALASYGAVVEVASSASEAVRILQSFEPKVLVTDIGMPDEDGYALLKRIRSLPGRLAKVPAIAVTAYARAEDARRARSAGFQSHVTKPTRPDTLAKAVVRALPIAYVDSPT</sequence>
<dbReference type="InterPro" id="IPR029016">
    <property type="entry name" value="GAF-like_dom_sf"/>
</dbReference>
<evidence type="ECO:0000259" key="14">
    <source>
        <dbReference type="PROSITE" id="PS50110"/>
    </source>
</evidence>
<name>A0A0K1PMK2_9BACT</name>
<feature type="domain" description="Response regulatory" evidence="14">
    <location>
        <begin position="956"/>
        <end position="1073"/>
    </location>
</feature>
<evidence type="ECO:0000256" key="3">
    <source>
        <dbReference type="ARBA" id="ARBA00012438"/>
    </source>
</evidence>
<dbReference type="EMBL" id="CP012333">
    <property type="protein sequence ID" value="AKU94737.1"/>
    <property type="molecule type" value="Genomic_DNA"/>
</dbReference>
<feature type="domain" description="Histidine kinase" evidence="13">
    <location>
        <begin position="690"/>
        <end position="912"/>
    </location>
</feature>
<evidence type="ECO:0000256" key="7">
    <source>
        <dbReference type="ARBA" id="ARBA00022741"/>
    </source>
</evidence>
<evidence type="ECO:0000259" key="13">
    <source>
        <dbReference type="PROSITE" id="PS50109"/>
    </source>
</evidence>
<dbReference type="PANTHER" id="PTHR43047:SF72">
    <property type="entry name" value="OSMOSENSING HISTIDINE PROTEIN KINASE SLN1"/>
    <property type="match status" value="1"/>
</dbReference>
<organism evidence="15 16">
    <name type="scientific">Labilithrix luteola</name>
    <dbReference type="NCBI Taxonomy" id="1391654"/>
    <lineage>
        <taxon>Bacteria</taxon>
        <taxon>Pseudomonadati</taxon>
        <taxon>Myxococcota</taxon>
        <taxon>Polyangia</taxon>
        <taxon>Polyangiales</taxon>
        <taxon>Labilitrichaceae</taxon>
        <taxon>Labilithrix</taxon>
    </lineage>
</organism>
<dbReference type="SUPFAM" id="SSF55785">
    <property type="entry name" value="PYP-like sensor domain (PAS domain)"/>
    <property type="match status" value="1"/>
</dbReference>
<evidence type="ECO:0000256" key="6">
    <source>
        <dbReference type="ARBA" id="ARBA00022679"/>
    </source>
</evidence>
<dbReference type="SUPFAM" id="SSF52172">
    <property type="entry name" value="CheY-like"/>
    <property type="match status" value="1"/>
</dbReference>
<dbReference type="GO" id="GO:0009927">
    <property type="term" value="F:histidine phosphotransfer kinase activity"/>
    <property type="evidence" value="ECO:0007669"/>
    <property type="project" value="TreeGrafter"/>
</dbReference>
<evidence type="ECO:0000256" key="1">
    <source>
        <dbReference type="ARBA" id="ARBA00000085"/>
    </source>
</evidence>
<evidence type="ECO:0000256" key="12">
    <source>
        <dbReference type="PROSITE-ProRule" id="PRU00169"/>
    </source>
</evidence>
<evidence type="ECO:0000313" key="16">
    <source>
        <dbReference type="Proteomes" id="UP000064967"/>
    </source>
</evidence>
<evidence type="ECO:0000256" key="2">
    <source>
        <dbReference type="ARBA" id="ARBA00004236"/>
    </source>
</evidence>
<dbReference type="InterPro" id="IPR036097">
    <property type="entry name" value="HisK_dim/P_sf"/>
</dbReference>
<dbReference type="PANTHER" id="PTHR43047">
    <property type="entry name" value="TWO-COMPONENT HISTIDINE PROTEIN KINASE"/>
    <property type="match status" value="1"/>
</dbReference>
<feature type="modified residue" description="4-aspartylphosphate" evidence="12">
    <location>
        <position position="1005"/>
    </location>
</feature>
<dbReference type="Pfam" id="PF02518">
    <property type="entry name" value="HATPase_c"/>
    <property type="match status" value="1"/>
</dbReference>
<evidence type="ECO:0000256" key="10">
    <source>
        <dbReference type="ARBA" id="ARBA00023012"/>
    </source>
</evidence>
<dbReference type="InterPro" id="IPR004358">
    <property type="entry name" value="Sig_transdc_His_kin-like_C"/>
</dbReference>
<keyword evidence="11" id="KW-0472">Membrane</keyword>
<dbReference type="SMART" id="SM00448">
    <property type="entry name" value="REC"/>
    <property type="match status" value="1"/>
</dbReference>
<dbReference type="PATRIC" id="fig|1391654.3.peg.1418"/>
<dbReference type="InterPro" id="IPR003594">
    <property type="entry name" value="HATPase_dom"/>
</dbReference>
<dbReference type="Gene3D" id="3.30.565.10">
    <property type="entry name" value="Histidine kinase-like ATPase, C-terminal domain"/>
    <property type="match status" value="1"/>
</dbReference>
<dbReference type="Gene3D" id="3.30.450.40">
    <property type="match status" value="3"/>
</dbReference>
<dbReference type="InterPro" id="IPR001789">
    <property type="entry name" value="Sig_transdc_resp-reg_receiver"/>
</dbReference>
<evidence type="ECO:0000256" key="5">
    <source>
        <dbReference type="ARBA" id="ARBA00022553"/>
    </source>
</evidence>
<evidence type="ECO:0000256" key="4">
    <source>
        <dbReference type="ARBA" id="ARBA00022475"/>
    </source>
</evidence>
<keyword evidence="8" id="KW-0418">Kinase</keyword>
<protein>
    <recommendedName>
        <fullName evidence="3">histidine kinase</fullName>
        <ecNumber evidence="3">2.7.13.3</ecNumber>
    </recommendedName>
</protein>
<proteinExistence type="predicted"/>
<dbReference type="PROSITE" id="PS50110">
    <property type="entry name" value="RESPONSE_REGULATORY"/>
    <property type="match status" value="1"/>
</dbReference>
<accession>A0A0K1PMK2</accession>
<dbReference type="SMART" id="SM00387">
    <property type="entry name" value="HATPase_c"/>
    <property type="match status" value="1"/>
</dbReference>
<comment type="subcellular location">
    <subcellularLocation>
        <location evidence="2">Cell membrane</location>
    </subcellularLocation>
</comment>
<dbReference type="EC" id="2.7.13.3" evidence="3"/>
<keyword evidence="10" id="KW-0902">Two-component regulatory system</keyword>
<evidence type="ECO:0000256" key="8">
    <source>
        <dbReference type="ARBA" id="ARBA00022777"/>
    </source>
</evidence>
<reference evidence="15 16" key="1">
    <citation type="submission" date="2015-08" db="EMBL/GenBank/DDBJ databases">
        <authorList>
            <person name="Babu N.S."/>
            <person name="Beckwith C.J."/>
            <person name="Beseler K.G."/>
            <person name="Brison A."/>
            <person name="Carone J.V."/>
            <person name="Caskin T.P."/>
            <person name="Diamond M."/>
            <person name="Durham M.E."/>
            <person name="Foxe J.M."/>
            <person name="Go M."/>
            <person name="Henderson B.A."/>
            <person name="Jones I.B."/>
            <person name="McGettigan J.A."/>
            <person name="Micheletti S.J."/>
            <person name="Nasrallah M.E."/>
            <person name="Ortiz D."/>
            <person name="Piller C.R."/>
            <person name="Privatt S.R."/>
            <person name="Schneider S.L."/>
            <person name="Sharp S."/>
            <person name="Smith T.C."/>
            <person name="Stanton J.D."/>
            <person name="Ullery H.E."/>
            <person name="Wilson R.J."/>
            <person name="Serrano M.G."/>
            <person name="Buck G."/>
            <person name="Lee V."/>
            <person name="Wang Y."/>
            <person name="Carvalho R."/>
            <person name="Voegtly L."/>
            <person name="Shi R."/>
            <person name="Duckworth R."/>
            <person name="Johnson A."/>
            <person name="Loviza R."/>
            <person name="Walstead R."/>
            <person name="Shah Z."/>
            <person name="Kiflezghi M."/>
            <person name="Wade K."/>
            <person name="Ball S.L."/>
            <person name="Bradley K.W."/>
            <person name="Asai D.J."/>
            <person name="Bowman C.A."/>
            <person name="Russell D.A."/>
            <person name="Pope W.H."/>
            <person name="Jacobs-Sera D."/>
            <person name="Hendrix R.W."/>
            <person name="Hatfull G.F."/>
        </authorList>
    </citation>
    <scope>NUCLEOTIDE SEQUENCE [LARGE SCALE GENOMIC DNA]</scope>
    <source>
        <strain evidence="15 16">DSM 27648</strain>
    </source>
</reference>
<evidence type="ECO:0000256" key="9">
    <source>
        <dbReference type="ARBA" id="ARBA00022840"/>
    </source>
</evidence>